<dbReference type="InterPro" id="IPR036366">
    <property type="entry name" value="PGBDSf"/>
</dbReference>
<sequence>MELLAYIQEESIYTDDAIANESIESTESFQTWLKKLTTKSAKLSLSVLLTGTTLMIGLGSTLNALAAETPSSDVKYVQSLLAKNGFDPGAIDGVSGASTKNAILRAQKAFGLTPDGIVGSQTISALENGKASDAIATKANTVEPIAVVETTTSVSSTVMNLQKLLADRGFYNGAVDGIMGSQTRSAIIAAQKAYNLTADGVAGPQTLAALESDGGKPKATPIITTATTKSIEVSKLQELLSKRGFYNGAVDGIMGPQTRSAIIAAQKNYGLVTDGIAGVQTMAALESGASTVSIASKNAPTSSTTTAVAGDKNVVELQQLLAKRGFYNGAIDGVKGAQTNAAITTAQKAYGLTTDGIAGRQTIAALQADVRPSAAATPVTGNQAAASNVATANDGGVANLQNLLTDRGFYNGPITGFLGTRTREAIIAAQKAYGLTADGVAGARTIAALEAGAPKQQIAVTNVTPTVTPTIRVEPKPQVTPQPTTQPQAVATPQPTVQATPKPAPAVQPTPAPVAQPTTPATTANTQVSELQRLLAQRGFYTGKVDGVLSGETRNAIVRAQNFYTISPADGAPSNKLIDSLSKDTFISEGN</sequence>
<dbReference type="RefSeq" id="WP_190576088.1">
    <property type="nucleotide sequence ID" value="NZ_CAWPQU010000023.1"/>
</dbReference>
<dbReference type="InterPro" id="IPR002477">
    <property type="entry name" value="Peptidoglycan-bd-like"/>
</dbReference>
<keyword evidence="4" id="KW-1185">Reference proteome</keyword>
<accession>A0ABR8C4U3</accession>
<dbReference type="SUPFAM" id="SSF47090">
    <property type="entry name" value="PGBD-like"/>
    <property type="match status" value="6"/>
</dbReference>
<feature type="domain" description="Peptidoglycan binding-like" evidence="2">
    <location>
        <begin position="71"/>
        <end position="126"/>
    </location>
</feature>
<reference evidence="3 4" key="1">
    <citation type="journal article" date="2020" name="ISME J.">
        <title>Comparative genomics reveals insights into cyanobacterial evolution and habitat adaptation.</title>
        <authorList>
            <person name="Chen M.Y."/>
            <person name="Teng W.K."/>
            <person name="Zhao L."/>
            <person name="Hu C.X."/>
            <person name="Zhou Y.K."/>
            <person name="Han B.P."/>
            <person name="Song L.R."/>
            <person name="Shu W.S."/>
        </authorList>
    </citation>
    <scope>NUCLEOTIDE SEQUENCE [LARGE SCALE GENOMIC DNA]</scope>
    <source>
        <strain evidence="3 4">FACHB-1050</strain>
    </source>
</reference>
<feature type="region of interest" description="Disordered" evidence="1">
    <location>
        <begin position="472"/>
        <end position="523"/>
    </location>
</feature>
<dbReference type="Gene3D" id="1.10.101.10">
    <property type="entry name" value="PGBD-like superfamily/PGBD"/>
    <property type="match status" value="6"/>
</dbReference>
<dbReference type="EMBL" id="JACJQY010000003">
    <property type="protein sequence ID" value="MBD2315754.1"/>
    <property type="molecule type" value="Genomic_DNA"/>
</dbReference>
<feature type="compositionally biased region" description="Pro residues" evidence="1">
    <location>
        <begin position="502"/>
        <end position="514"/>
    </location>
</feature>
<feature type="domain" description="Peptidoglycan binding-like" evidence="2">
    <location>
        <begin position="156"/>
        <end position="210"/>
    </location>
</feature>
<comment type="caution">
    <text evidence="3">The sequence shown here is derived from an EMBL/GenBank/DDBJ whole genome shotgun (WGS) entry which is preliminary data.</text>
</comment>
<dbReference type="InterPro" id="IPR036365">
    <property type="entry name" value="PGBD-like_sf"/>
</dbReference>
<feature type="domain" description="Peptidoglycan binding-like" evidence="2">
    <location>
        <begin position="232"/>
        <end position="285"/>
    </location>
</feature>
<feature type="compositionally biased region" description="Low complexity" evidence="1">
    <location>
        <begin position="472"/>
        <end position="501"/>
    </location>
</feature>
<proteinExistence type="predicted"/>
<evidence type="ECO:0000313" key="3">
    <source>
        <dbReference type="EMBL" id="MBD2315754.1"/>
    </source>
</evidence>
<evidence type="ECO:0000256" key="1">
    <source>
        <dbReference type="SAM" id="MobiDB-lite"/>
    </source>
</evidence>
<evidence type="ECO:0000313" key="4">
    <source>
        <dbReference type="Proteomes" id="UP000618445"/>
    </source>
</evidence>
<feature type="domain" description="Peptidoglycan binding-like" evidence="2">
    <location>
        <begin position="312"/>
        <end position="366"/>
    </location>
</feature>
<protein>
    <submittedName>
        <fullName evidence="3">Peptidoglycan-binding protein</fullName>
    </submittedName>
</protein>
<feature type="domain" description="Peptidoglycan binding-like" evidence="2">
    <location>
        <begin position="526"/>
        <end position="579"/>
    </location>
</feature>
<evidence type="ECO:0000259" key="2">
    <source>
        <dbReference type="Pfam" id="PF01471"/>
    </source>
</evidence>
<name>A0ABR8C4U3_9CYAN</name>
<gene>
    <name evidence="3" type="ORF">H6G05_02695</name>
</gene>
<organism evidence="3 4">
    <name type="scientific">Phormidium tenue FACHB-1050</name>
    <dbReference type="NCBI Taxonomy" id="2692857"/>
    <lineage>
        <taxon>Bacteria</taxon>
        <taxon>Bacillati</taxon>
        <taxon>Cyanobacteriota</taxon>
        <taxon>Cyanophyceae</taxon>
        <taxon>Oscillatoriophycideae</taxon>
        <taxon>Oscillatoriales</taxon>
        <taxon>Oscillatoriaceae</taxon>
        <taxon>Phormidium</taxon>
    </lineage>
</organism>
<dbReference type="Proteomes" id="UP000618445">
    <property type="component" value="Unassembled WGS sequence"/>
</dbReference>
<dbReference type="Pfam" id="PF01471">
    <property type="entry name" value="PG_binding_1"/>
    <property type="match status" value="6"/>
</dbReference>
<feature type="domain" description="Peptidoglycan binding-like" evidence="2">
    <location>
        <begin position="395"/>
        <end position="449"/>
    </location>
</feature>